<dbReference type="PANTHER" id="PTHR11705">
    <property type="entry name" value="PROTEASE FAMILY M14 CARBOXYPEPTIDASE A,B"/>
    <property type="match status" value="1"/>
</dbReference>
<dbReference type="OrthoDB" id="9758209at2"/>
<dbReference type="SUPFAM" id="SSF52317">
    <property type="entry name" value="Class I glutamine amidotransferase-like"/>
    <property type="match status" value="1"/>
</dbReference>
<dbReference type="KEGG" id="gps:C427_4815"/>
<organism evidence="8 9">
    <name type="scientific">Paraglaciecola psychrophila 170</name>
    <dbReference type="NCBI Taxonomy" id="1129794"/>
    <lineage>
        <taxon>Bacteria</taxon>
        <taxon>Pseudomonadati</taxon>
        <taxon>Pseudomonadota</taxon>
        <taxon>Gammaproteobacteria</taxon>
        <taxon>Alteromonadales</taxon>
        <taxon>Alteromonadaceae</taxon>
        <taxon>Paraglaciecola</taxon>
    </lineage>
</organism>
<dbReference type="SUPFAM" id="SSF53187">
    <property type="entry name" value="Zn-dependent exopeptidases"/>
    <property type="match status" value="1"/>
</dbReference>
<evidence type="ECO:0000256" key="3">
    <source>
        <dbReference type="ARBA" id="ARBA00022670"/>
    </source>
</evidence>
<dbReference type="RefSeq" id="WP_007642563.1">
    <property type="nucleotide sequence ID" value="NC_020514.1"/>
</dbReference>
<keyword evidence="9" id="KW-1185">Reference proteome</keyword>
<keyword evidence="4" id="KW-0378">Hydrolase</keyword>
<dbReference type="Pfam" id="PF00246">
    <property type="entry name" value="Peptidase_M14"/>
    <property type="match status" value="1"/>
</dbReference>
<dbReference type="PATRIC" id="fig|1129794.4.peg.4797"/>
<dbReference type="HOGENOM" id="CLU_323582_0_0_6"/>
<keyword evidence="8" id="KW-0121">Carboxypeptidase</keyword>
<dbReference type="Gene3D" id="3.40.630.10">
    <property type="entry name" value="Zn peptidases"/>
    <property type="match status" value="1"/>
</dbReference>
<dbReference type="Proteomes" id="UP000011864">
    <property type="component" value="Chromosome"/>
</dbReference>
<dbReference type="EMBL" id="CP003837">
    <property type="protein sequence ID" value="AGH46914.1"/>
    <property type="molecule type" value="Genomic_DNA"/>
</dbReference>
<dbReference type="InterPro" id="IPR000834">
    <property type="entry name" value="Peptidase_M14"/>
</dbReference>
<keyword evidence="5" id="KW-0862">Zinc</keyword>
<comment type="cofactor">
    <cofactor evidence="1">
        <name>Zn(2+)</name>
        <dbReference type="ChEBI" id="CHEBI:29105"/>
    </cofactor>
</comment>
<dbReference type="Gene3D" id="3.40.50.880">
    <property type="match status" value="1"/>
</dbReference>
<name>K7ACF0_9ALTE</name>
<reference evidence="8 9" key="1">
    <citation type="journal article" date="2013" name="Genome Announc.">
        <title>Complete Genome Sequence of Glaciecola psychrophila Strain 170T.</title>
        <authorList>
            <person name="Yin J."/>
            <person name="Chen J."/>
            <person name="Liu G."/>
            <person name="Yu Y."/>
            <person name="Song L."/>
            <person name="Wang X."/>
            <person name="Qu X."/>
        </authorList>
    </citation>
    <scope>NUCLEOTIDE SEQUENCE [LARGE SCALE GENOMIC DNA]</scope>
    <source>
        <strain evidence="8 9">170</strain>
    </source>
</reference>
<sequence>MNRFFTFFTLFAFVTLMKNRLSVIVGLWLASSVCLVFASSLWATEVATEEYDLWPNTEYNTNIPTHTQVLGYKVGERITSYADMLRFFEALESAAPERIKLFEYGRTWEGRKLIYAAIGAPELIKNLDGFAKNMQKLSDPRVTNKQQAKALQSVLPSSVWLEYGVHGNEISSTDAAMMTAYHLLAAPDEATNKKILSNTLVFIDPLQNPDGRARFTQRYYATVGLEHSSDRISAEQNEPWPKGRTNHYLFDMNRDWLAITQPETAGKVKILNHYRPLVVIDLHEMGGDNSYFFAPSAQPFNPNMSQNQIDNIGLIGRNHGKHFDRFGFDYFTREVYDAFYPGYGDSWPTFYGASASTYEVGSARGMGFKKQNGELLTYKDTVHKHFVASISTAEGVADNHAKLLKDFYQYQVDAIASGKADKKERVYLLPMQRDRAGAHKLATLMARHGVEVNQSTESFKACGKDYSAGTYWIDTAQPRGKFVKTTFTEQVNMPDEFIKEQERRRARLLNDEIYDVTAWSLPLMFNIETDACNKAIKVNSISIDETHKLSGNVSNPKASVAFLVAWGDMAAVRFLTGALQQGLVVKSADKAFVLENKQAFPAGSLIIERRVNKADYADVVLSLANQTGASVIGVDSSWVIDGPSFGSNNTVTMSAPKVAMAWDEPVYPQSAGNTRFVIERQLNYPVTAIRINMLTKSNLANYQVLILPSGDYQKSFDKSAIKNLKNWVQNGGVLVTFGKATQFVASSDVALLDVKREFAYKKSENKKSVDKGSAEKNKSRAKGQLFTEKQDLLDASEVKQQSPDNVAGILANVEVDQEHWLTAGVNKNVVALVLGRDIYAPITLKSGKNVAWFSGPETVLASGYLWQENKEQLAYKPFLIHQPLGKGMLVSFTQEPTTRAYLDGLNVLLTNSIFRAAAHAKPLR</sequence>
<evidence type="ECO:0000256" key="5">
    <source>
        <dbReference type="ARBA" id="ARBA00022833"/>
    </source>
</evidence>
<dbReference type="eggNOG" id="COG2866">
    <property type="taxonomic scope" value="Bacteria"/>
</dbReference>
<proteinExistence type="inferred from homology"/>
<evidence type="ECO:0000313" key="9">
    <source>
        <dbReference type="Proteomes" id="UP000011864"/>
    </source>
</evidence>
<evidence type="ECO:0000256" key="6">
    <source>
        <dbReference type="ARBA" id="ARBA00023049"/>
    </source>
</evidence>
<dbReference type="SMART" id="SM00631">
    <property type="entry name" value="Zn_pept"/>
    <property type="match status" value="1"/>
</dbReference>
<feature type="domain" description="Peptidase M14" evidence="7">
    <location>
        <begin position="80"/>
        <end position="406"/>
    </location>
</feature>
<accession>K7ACF0</accession>
<comment type="similarity">
    <text evidence="2">Belongs to the peptidase M14 family.</text>
</comment>
<evidence type="ECO:0000259" key="7">
    <source>
        <dbReference type="SMART" id="SM00631"/>
    </source>
</evidence>
<evidence type="ECO:0000313" key="8">
    <source>
        <dbReference type="EMBL" id="AGH46914.1"/>
    </source>
</evidence>
<dbReference type="GO" id="GO:0004181">
    <property type="term" value="F:metallocarboxypeptidase activity"/>
    <property type="evidence" value="ECO:0007669"/>
    <property type="project" value="InterPro"/>
</dbReference>
<dbReference type="PANTHER" id="PTHR11705:SF143">
    <property type="entry name" value="SLL0236 PROTEIN"/>
    <property type="match status" value="1"/>
</dbReference>
<evidence type="ECO:0000256" key="4">
    <source>
        <dbReference type="ARBA" id="ARBA00022801"/>
    </source>
</evidence>
<evidence type="ECO:0000256" key="2">
    <source>
        <dbReference type="ARBA" id="ARBA00005988"/>
    </source>
</evidence>
<protein>
    <submittedName>
        <fullName evidence="8">Peptidase M14 carboxypeptidase A</fullName>
    </submittedName>
</protein>
<gene>
    <name evidence="8" type="ORF">C427_4815</name>
</gene>
<dbReference type="GO" id="GO:0005615">
    <property type="term" value="C:extracellular space"/>
    <property type="evidence" value="ECO:0007669"/>
    <property type="project" value="TreeGrafter"/>
</dbReference>
<dbReference type="GO" id="GO:0008270">
    <property type="term" value="F:zinc ion binding"/>
    <property type="evidence" value="ECO:0007669"/>
    <property type="project" value="InterPro"/>
</dbReference>
<dbReference type="GO" id="GO:0006508">
    <property type="term" value="P:proteolysis"/>
    <property type="evidence" value="ECO:0007669"/>
    <property type="project" value="UniProtKB-KW"/>
</dbReference>
<dbReference type="InterPro" id="IPR029062">
    <property type="entry name" value="Class_I_gatase-like"/>
</dbReference>
<dbReference type="AlphaFoldDB" id="K7ACF0"/>
<dbReference type="STRING" id="1129794.C427_4815"/>
<evidence type="ECO:0000256" key="1">
    <source>
        <dbReference type="ARBA" id="ARBA00001947"/>
    </source>
</evidence>
<keyword evidence="3" id="KW-0645">Protease</keyword>
<keyword evidence="6" id="KW-0482">Metalloprotease</keyword>